<sequence length="114" mass="12904">MDYFRIWLFSLLTWKSIDSLISINGYGALISNSQFVLACEINSFDGQATWSSTYLLSNTCNSKGFCTIFAKENLKFSGNSSGIFILMNPLLEKDDQIKWTCFYGLTNTSYTVDI</sequence>
<feature type="non-terminal residue" evidence="2">
    <location>
        <position position="114"/>
    </location>
</feature>
<dbReference type="EMBL" id="UYJE01007062">
    <property type="protein sequence ID" value="VDI51478.1"/>
    <property type="molecule type" value="Genomic_DNA"/>
</dbReference>
<evidence type="ECO:0008006" key="4">
    <source>
        <dbReference type="Google" id="ProtNLM"/>
    </source>
</evidence>
<proteinExistence type="predicted"/>
<organism evidence="2 3">
    <name type="scientific">Mytilus galloprovincialis</name>
    <name type="common">Mediterranean mussel</name>
    <dbReference type="NCBI Taxonomy" id="29158"/>
    <lineage>
        <taxon>Eukaryota</taxon>
        <taxon>Metazoa</taxon>
        <taxon>Spiralia</taxon>
        <taxon>Lophotrochozoa</taxon>
        <taxon>Mollusca</taxon>
        <taxon>Bivalvia</taxon>
        <taxon>Autobranchia</taxon>
        <taxon>Pteriomorphia</taxon>
        <taxon>Mytilida</taxon>
        <taxon>Mytiloidea</taxon>
        <taxon>Mytilidae</taxon>
        <taxon>Mytilinae</taxon>
        <taxon>Mytilus</taxon>
    </lineage>
</organism>
<gene>
    <name evidence="2" type="ORF">MGAL_10B089887</name>
</gene>
<keyword evidence="3" id="KW-1185">Reference proteome</keyword>
<evidence type="ECO:0000313" key="2">
    <source>
        <dbReference type="EMBL" id="VDI51478.1"/>
    </source>
</evidence>
<evidence type="ECO:0000256" key="1">
    <source>
        <dbReference type="SAM" id="SignalP"/>
    </source>
</evidence>
<keyword evidence="1" id="KW-0732">Signal</keyword>
<reference evidence="2" key="1">
    <citation type="submission" date="2018-11" db="EMBL/GenBank/DDBJ databases">
        <authorList>
            <person name="Alioto T."/>
            <person name="Alioto T."/>
        </authorList>
    </citation>
    <scope>NUCLEOTIDE SEQUENCE</scope>
</reference>
<name>A0A8B6FK29_MYTGA</name>
<dbReference type="OrthoDB" id="6173549at2759"/>
<accession>A0A8B6FK29</accession>
<protein>
    <recommendedName>
        <fullName evidence="4">Ig-like domain-containing protein</fullName>
    </recommendedName>
</protein>
<dbReference type="AlphaFoldDB" id="A0A8B6FK29"/>
<evidence type="ECO:0000313" key="3">
    <source>
        <dbReference type="Proteomes" id="UP000596742"/>
    </source>
</evidence>
<dbReference type="Proteomes" id="UP000596742">
    <property type="component" value="Unassembled WGS sequence"/>
</dbReference>
<feature type="chain" id="PRO_5032762490" description="Ig-like domain-containing protein" evidence="1">
    <location>
        <begin position="20"/>
        <end position="114"/>
    </location>
</feature>
<comment type="caution">
    <text evidence="2">The sequence shown here is derived from an EMBL/GenBank/DDBJ whole genome shotgun (WGS) entry which is preliminary data.</text>
</comment>
<feature type="signal peptide" evidence="1">
    <location>
        <begin position="1"/>
        <end position="19"/>
    </location>
</feature>